<feature type="transmembrane region" description="Helical" evidence="15">
    <location>
        <begin position="275"/>
        <end position="293"/>
    </location>
</feature>
<evidence type="ECO:0000313" key="18">
    <source>
        <dbReference type="Proteomes" id="UP000651977"/>
    </source>
</evidence>
<dbReference type="InterPro" id="IPR021993">
    <property type="entry name" value="ATPase-cat-bd"/>
</dbReference>
<organism evidence="17 18">
    <name type="scientific">Agarivorans gilvus</name>
    <dbReference type="NCBI Taxonomy" id="680279"/>
    <lineage>
        <taxon>Bacteria</taxon>
        <taxon>Pseudomonadati</taxon>
        <taxon>Pseudomonadota</taxon>
        <taxon>Gammaproteobacteria</taxon>
        <taxon>Alteromonadales</taxon>
        <taxon>Alteromonadaceae</taxon>
        <taxon>Agarivorans</taxon>
    </lineage>
</organism>
<dbReference type="Gene3D" id="3.40.1110.10">
    <property type="entry name" value="Calcium-transporting ATPase, cytoplasmic domain N"/>
    <property type="match status" value="1"/>
</dbReference>
<keyword evidence="18" id="KW-1185">Reference proteome</keyword>
<dbReference type="PRINTS" id="PR00119">
    <property type="entry name" value="CATATPASE"/>
</dbReference>
<dbReference type="InterPro" id="IPR059000">
    <property type="entry name" value="ATPase_P-type_domA"/>
</dbReference>
<feature type="transmembrane region" description="Helical" evidence="15">
    <location>
        <begin position="428"/>
        <end position="449"/>
    </location>
</feature>
<dbReference type="PROSITE" id="PS01229">
    <property type="entry name" value="COF_2"/>
    <property type="match status" value="1"/>
</dbReference>
<dbReference type="NCBIfam" id="TIGR01512">
    <property type="entry name" value="ATPase-IB2_Cd"/>
    <property type="match status" value="1"/>
</dbReference>
<dbReference type="Gene3D" id="3.40.50.1000">
    <property type="entry name" value="HAD superfamily/HAD-like"/>
    <property type="match status" value="1"/>
</dbReference>
<keyword evidence="8 15" id="KW-0547">Nucleotide-binding</keyword>
<dbReference type="InterPro" id="IPR023299">
    <property type="entry name" value="ATPase_P-typ_cyto_dom_N"/>
</dbReference>
<keyword evidence="14 15" id="KW-0472">Membrane</keyword>
<feature type="transmembrane region" description="Helical" evidence="15">
    <location>
        <begin position="179"/>
        <end position="200"/>
    </location>
</feature>
<dbReference type="CDD" id="cd00371">
    <property type="entry name" value="HMA"/>
    <property type="match status" value="1"/>
</dbReference>
<evidence type="ECO:0000313" key="17">
    <source>
        <dbReference type="EMBL" id="GGA91676.1"/>
    </source>
</evidence>
<feature type="domain" description="HMA" evidence="16">
    <location>
        <begin position="94"/>
        <end position="160"/>
    </location>
</feature>
<keyword evidence="7 15" id="KW-0479">Metal-binding</keyword>
<dbReference type="Gene3D" id="3.30.70.100">
    <property type="match status" value="1"/>
</dbReference>
<keyword evidence="13" id="KW-0406">Ion transport</keyword>
<comment type="similarity">
    <text evidence="2 15">Belongs to the cation transport ATPase (P-type) (TC 3.A.3) family. Type IB subfamily.</text>
</comment>
<evidence type="ECO:0000256" key="15">
    <source>
        <dbReference type="RuleBase" id="RU362081"/>
    </source>
</evidence>
<accession>A0ABQ1HU48</accession>
<evidence type="ECO:0000256" key="5">
    <source>
        <dbReference type="ARBA" id="ARBA00022553"/>
    </source>
</evidence>
<name>A0ABQ1HU48_9ALTE</name>
<dbReference type="Gene3D" id="2.70.150.10">
    <property type="entry name" value="Calcium-transporting ATPase, cytoplasmic transduction domain A"/>
    <property type="match status" value="1"/>
</dbReference>
<evidence type="ECO:0000256" key="12">
    <source>
        <dbReference type="ARBA" id="ARBA00022989"/>
    </source>
</evidence>
<evidence type="ECO:0000256" key="1">
    <source>
        <dbReference type="ARBA" id="ARBA00004651"/>
    </source>
</evidence>
<evidence type="ECO:0000256" key="8">
    <source>
        <dbReference type="ARBA" id="ARBA00022741"/>
    </source>
</evidence>
<feature type="transmembrane region" description="Helical" evidence="15">
    <location>
        <begin position="455"/>
        <end position="479"/>
    </location>
</feature>
<dbReference type="PROSITE" id="PS01047">
    <property type="entry name" value="HMA_1"/>
    <property type="match status" value="1"/>
</dbReference>
<evidence type="ECO:0000259" key="16">
    <source>
        <dbReference type="PROSITE" id="PS50846"/>
    </source>
</evidence>
<evidence type="ECO:0000256" key="13">
    <source>
        <dbReference type="ARBA" id="ARBA00023065"/>
    </source>
</evidence>
<evidence type="ECO:0000256" key="10">
    <source>
        <dbReference type="ARBA" id="ARBA00022842"/>
    </source>
</evidence>
<comment type="subcellular location">
    <subcellularLocation>
        <location evidence="1">Cell membrane</location>
        <topology evidence="1">Multi-pass membrane protein</topology>
    </subcellularLocation>
</comment>
<dbReference type="RefSeq" id="WP_055731657.1">
    <property type="nucleotide sequence ID" value="NZ_BMDY01000001.1"/>
</dbReference>
<dbReference type="SUPFAM" id="SSF55008">
    <property type="entry name" value="HMA, heavy metal-associated domain"/>
    <property type="match status" value="1"/>
</dbReference>
<keyword evidence="6 15" id="KW-0812">Transmembrane</keyword>
<reference evidence="18" key="1">
    <citation type="journal article" date="2019" name="Int. J. Syst. Evol. Microbiol.">
        <title>The Global Catalogue of Microorganisms (GCM) 10K type strain sequencing project: providing services to taxonomists for standard genome sequencing and annotation.</title>
        <authorList>
            <consortium name="The Broad Institute Genomics Platform"/>
            <consortium name="The Broad Institute Genome Sequencing Center for Infectious Disease"/>
            <person name="Wu L."/>
            <person name="Ma J."/>
        </authorList>
    </citation>
    <scope>NUCLEOTIDE SEQUENCE [LARGE SCALE GENOMIC DNA]</scope>
    <source>
        <strain evidence="18">CGMCC 1.10131</strain>
    </source>
</reference>
<dbReference type="CDD" id="cd02079">
    <property type="entry name" value="P-type_ATPase_HM"/>
    <property type="match status" value="1"/>
</dbReference>
<dbReference type="Pfam" id="PF00403">
    <property type="entry name" value="HMA"/>
    <property type="match status" value="1"/>
</dbReference>
<dbReference type="Pfam" id="PF12156">
    <property type="entry name" value="ATPase-cat_bd"/>
    <property type="match status" value="1"/>
</dbReference>
<sequence>MANSDKLCFHCNEVIPKGVELHVNILGKDQAMCCQGCAAVAETIVQSGLEDYYQHRTAAAPSAQGLVPDALVKMLDYDDESVQLEFVAKNADSKEVLLSIEGIACAACAWLIEKQVSSIAGVIKIQVNSTTQRATLIWDDSQAKLSQVLQSIQKLGYNASPFQTDRQEELDRKLYRSHLLKLGVAGLATMQVMMFAVALYGDFFEEMETLYRDYFRWVSLIMATPVLIFSAQPFYFGAYRSLRAKTLNMDVPVSIALLGAYGASLYATVKGTGEVYFESVSMFTFLLLLGRLLELRARRKASETSSNMLKLVPKLALKIEADGQQNRIAASKLTSGDTIVILPGELVPADGVVIQGESEFDESSLTGESLPILKTLGDKVYAGTVNHEQTIHLQVQAVSQNTFIANILRLQEQAQSEKPKIATIADTVARYFVLALLIIASLTYTFWHFHSPEDAFWITLAVLVATCPCALSLATPAALTAATHNLSKHGLLVKRGHVLEHLASVTTVVSDKTGTLTQGRLRVQQIETYGEYTESYILQLIGALEQQSSHPIAQAFAEFQQLSATELEHHTGMGISGKVDGLALKLGKASFCQQPSVAKQGMLELLLMNEQQLLARVYLSDTLKDDAVSFSQALSQKHIELIMLTGDDSAQVPFVAEQLGISQIVSGALPQQKLEFVKERSKTTPKLMMLGDGVNDGPVLAAAPLSVAMGLGTDIAKSSADAVLLGTKLNTLVEAIELAKKTKRIIRQNLAWALGYNALILPLAIAGIVTPYMAAIGMSLSSLAVLTNSLRLNKR</sequence>
<keyword evidence="3" id="KW-0813">Transport</keyword>
<dbReference type="InterPro" id="IPR023298">
    <property type="entry name" value="ATPase_P-typ_TM_dom_sf"/>
</dbReference>
<dbReference type="PROSITE" id="PS00154">
    <property type="entry name" value="ATPASE_E1_E2"/>
    <property type="match status" value="1"/>
</dbReference>
<dbReference type="InterPro" id="IPR006121">
    <property type="entry name" value="HMA_dom"/>
</dbReference>
<dbReference type="NCBIfam" id="TIGR01494">
    <property type="entry name" value="ATPase_P-type"/>
    <property type="match status" value="1"/>
</dbReference>
<feature type="transmembrane region" description="Helical" evidence="15">
    <location>
        <begin position="750"/>
        <end position="769"/>
    </location>
</feature>
<dbReference type="InterPro" id="IPR023214">
    <property type="entry name" value="HAD_sf"/>
</dbReference>
<keyword evidence="10" id="KW-0460">Magnesium</keyword>
<keyword evidence="5" id="KW-0597">Phosphoprotein</keyword>
<dbReference type="PANTHER" id="PTHR43520:SF5">
    <property type="entry name" value="CATION-TRANSPORTING P-TYPE ATPASE-RELATED"/>
    <property type="match status" value="1"/>
</dbReference>
<dbReference type="InterPro" id="IPR036412">
    <property type="entry name" value="HAD-like_sf"/>
</dbReference>
<dbReference type="InterPro" id="IPR001757">
    <property type="entry name" value="P_typ_ATPase"/>
</dbReference>
<evidence type="ECO:0000256" key="6">
    <source>
        <dbReference type="ARBA" id="ARBA00022692"/>
    </source>
</evidence>
<proteinExistence type="inferred from homology"/>
<keyword evidence="12 15" id="KW-1133">Transmembrane helix</keyword>
<keyword evidence="9 15" id="KW-0067">ATP-binding</keyword>
<dbReference type="NCBIfam" id="TIGR01511">
    <property type="entry name" value="ATPase-IB1_Cu"/>
    <property type="match status" value="1"/>
</dbReference>
<dbReference type="PRINTS" id="PR00943">
    <property type="entry name" value="CUATPASE"/>
</dbReference>
<dbReference type="SUPFAM" id="SSF81653">
    <property type="entry name" value="Calcium ATPase, transduction domain A"/>
    <property type="match status" value="1"/>
</dbReference>
<evidence type="ECO:0000256" key="7">
    <source>
        <dbReference type="ARBA" id="ARBA00022723"/>
    </source>
</evidence>
<dbReference type="Proteomes" id="UP000651977">
    <property type="component" value="Unassembled WGS sequence"/>
</dbReference>
<dbReference type="InterPro" id="IPR027256">
    <property type="entry name" value="P-typ_ATPase_IB"/>
</dbReference>
<keyword evidence="11" id="KW-1278">Translocase</keyword>
<dbReference type="InterPro" id="IPR018303">
    <property type="entry name" value="ATPase_P-typ_P_site"/>
</dbReference>
<dbReference type="Pfam" id="PF00122">
    <property type="entry name" value="E1-E2_ATPase"/>
    <property type="match status" value="1"/>
</dbReference>
<evidence type="ECO:0000256" key="2">
    <source>
        <dbReference type="ARBA" id="ARBA00006024"/>
    </source>
</evidence>
<dbReference type="SUPFAM" id="SSF81665">
    <property type="entry name" value="Calcium ATPase, transmembrane domain M"/>
    <property type="match status" value="1"/>
</dbReference>
<dbReference type="EMBL" id="BMDY01000001">
    <property type="protein sequence ID" value="GGA91676.1"/>
    <property type="molecule type" value="Genomic_DNA"/>
</dbReference>
<dbReference type="InterPro" id="IPR008250">
    <property type="entry name" value="ATPase_P-typ_transduc_dom_A_sf"/>
</dbReference>
<evidence type="ECO:0000256" key="14">
    <source>
        <dbReference type="ARBA" id="ARBA00023136"/>
    </source>
</evidence>
<evidence type="ECO:0000256" key="4">
    <source>
        <dbReference type="ARBA" id="ARBA00022475"/>
    </source>
</evidence>
<dbReference type="Pfam" id="PF00702">
    <property type="entry name" value="Hydrolase"/>
    <property type="match status" value="1"/>
</dbReference>
<evidence type="ECO:0000256" key="9">
    <source>
        <dbReference type="ARBA" id="ARBA00022840"/>
    </source>
</evidence>
<protein>
    <submittedName>
        <fullName evidence="17">Copper-translocating P-type ATPase</fullName>
    </submittedName>
</protein>
<dbReference type="PANTHER" id="PTHR43520">
    <property type="entry name" value="ATP7, ISOFORM B"/>
    <property type="match status" value="1"/>
</dbReference>
<dbReference type="NCBIfam" id="TIGR01525">
    <property type="entry name" value="ATPase-IB_hvy"/>
    <property type="match status" value="1"/>
</dbReference>
<dbReference type="InterPro" id="IPR017969">
    <property type="entry name" value="Heavy-metal-associated_CS"/>
</dbReference>
<gene>
    <name evidence="17" type="ORF">GCM10007414_00370</name>
</gene>
<keyword evidence="4 15" id="KW-1003">Cell membrane</keyword>
<evidence type="ECO:0000256" key="11">
    <source>
        <dbReference type="ARBA" id="ARBA00022967"/>
    </source>
</evidence>
<feature type="transmembrane region" description="Helical" evidence="15">
    <location>
        <begin position="251"/>
        <end position="269"/>
    </location>
</feature>
<dbReference type="PROSITE" id="PS50846">
    <property type="entry name" value="HMA_2"/>
    <property type="match status" value="1"/>
</dbReference>
<feature type="transmembrane region" description="Helical" evidence="15">
    <location>
        <begin position="220"/>
        <end position="239"/>
    </location>
</feature>
<comment type="caution">
    <text evidence="17">The sequence shown here is derived from an EMBL/GenBank/DDBJ whole genome shotgun (WGS) entry which is preliminary data.</text>
</comment>
<dbReference type="SUPFAM" id="SSF56784">
    <property type="entry name" value="HAD-like"/>
    <property type="match status" value="1"/>
</dbReference>
<evidence type="ECO:0000256" key="3">
    <source>
        <dbReference type="ARBA" id="ARBA00022448"/>
    </source>
</evidence>
<dbReference type="InterPro" id="IPR036163">
    <property type="entry name" value="HMA_dom_sf"/>
</dbReference>